<protein>
    <submittedName>
        <fullName evidence="3">Nucleic-acid-binding protein from transposon X-element</fullName>
    </submittedName>
</protein>
<dbReference type="SMART" id="SM00596">
    <property type="entry name" value="PRE_C2HC"/>
    <property type="match status" value="1"/>
</dbReference>
<evidence type="ECO:0000256" key="1">
    <source>
        <dbReference type="SAM" id="MobiDB-lite"/>
    </source>
</evidence>
<organism evidence="3 4">
    <name type="scientific">Nephila pilipes</name>
    <name type="common">Giant wood spider</name>
    <name type="synonym">Nephila maculata</name>
    <dbReference type="NCBI Taxonomy" id="299642"/>
    <lineage>
        <taxon>Eukaryota</taxon>
        <taxon>Metazoa</taxon>
        <taxon>Ecdysozoa</taxon>
        <taxon>Arthropoda</taxon>
        <taxon>Chelicerata</taxon>
        <taxon>Arachnida</taxon>
        <taxon>Araneae</taxon>
        <taxon>Araneomorphae</taxon>
        <taxon>Entelegynae</taxon>
        <taxon>Araneoidea</taxon>
        <taxon>Nephilidae</taxon>
        <taxon>Nephila</taxon>
    </lineage>
</organism>
<dbReference type="OrthoDB" id="8123891at2759"/>
<keyword evidence="4" id="KW-1185">Reference proteome</keyword>
<feature type="region of interest" description="Disordered" evidence="1">
    <location>
        <begin position="155"/>
        <end position="174"/>
    </location>
</feature>
<evidence type="ECO:0000313" key="3">
    <source>
        <dbReference type="EMBL" id="GFT66542.1"/>
    </source>
</evidence>
<evidence type="ECO:0000313" key="4">
    <source>
        <dbReference type="Proteomes" id="UP000887013"/>
    </source>
</evidence>
<comment type="caution">
    <text evidence="3">The sequence shown here is derived from an EMBL/GenBank/DDBJ whole genome shotgun (WGS) entry which is preliminary data.</text>
</comment>
<sequence>MECNNSRPSSPSLTQDKETCETLRLMNERLRILKMQHEDAYSHVCHIESRYMDRESDFYKGAYGLYLTAKEAAEEAKGEYLSFPKCPIPGCPLHTQLPITPQKRSKTINFDNEGFQTPPIRKQAKRKIIEQYFPQIIETSNKFKNLKLQNEISESQTIQEENENKNNDTEMTIKNQLPPPIMLKITKNYRQQLKELTLAYENLRTKLSGEYIKLYVDTPEQYRSLTKYLKQTETAEYYVIKPKQERPIRVCLKGLPRDTDMEDIQEELIELGFNPQKICQLQNRRTKLPLPIFLITLPRTEEAEKIFKITRLCFMTIRVEGYRGRG</sequence>
<feature type="domain" description="Pre-C2HC" evidence="2">
    <location>
        <begin position="261"/>
        <end position="326"/>
    </location>
</feature>
<dbReference type="Pfam" id="PF07530">
    <property type="entry name" value="PRE_C2HC"/>
    <property type="match status" value="1"/>
</dbReference>
<dbReference type="Proteomes" id="UP000887013">
    <property type="component" value="Unassembled WGS sequence"/>
</dbReference>
<dbReference type="EMBL" id="BMAW01068957">
    <property type="protein sequence ID" value="GFT66542.1"/>
    <property type="molecule type" value="Genomic_DNA"/>
</dbReference>
<dbReference type="AlphaFoldDB" id="A0A8X6PIU2"/>
<accession>A0A8X6PIU2</accession>
<dbReference type="InterPro" id="IPR006579">
    <property type="entry name" value="Pre_C2HC_dom"/>
</dbReference>
<name>A0A8X6PIU2_NEPPI</name>
<feature type="non-terminal residue" evidence="3">
    <location>
        <position position="326"/>
    </location>
</feature>
<reference evidence="3" key="1">
    <citation type="submission" date="2020-08" db="EMBL/GenBank/DDBJ databases">
        <title>Multicomponent nature underlies the extraordinary mechanical properties of spider dragline silk.</title>
        <authorList>
            <person name="Kono N."/>
            <person name="Nakamura H."/>
            <person name="Mori M."/>
            <person name="Yoshida Y."/>
            <person name="Ohtoshi R."/>
            <person name="Malay A.D."/>
            <person name="Moran D.A.P."/>
            <person name="Tomita M."/>
            <person name="Numata K."/>
            <person name="Arakawa K."/>
        </authorList>
    </citation>
    <scope>NUCLEOTIDE SEQUENCE</scope>
</reference>
<evidence type="ECO:0000259" key="2">
    <source>
        <dbReference type="SMART" id="SM00596"/>
    </source>
</evidence>
<proteinExistence type="predicted"/>
<gene>
    <name evidence="3" type="primary">ORF1_49</name>
    <name evidence="3" type="ORF">NPIL_133241</name>
</gene>